<sequence>MFGGAVSAPTNSPHLRKSGSRPAIFDLGTTESGNSSGEDFLHSVVLNEMKGVSTSLTSAAIFPSPVLLWRFKVLLFFLWGFICCKIGWDSVMRMSADLRDLFLYEAFLYYNPLLLVTMMVWLWGINLWVFVQANVGYAKIFDLDQSHLTHREIWKCAIWMTIIVPTSMTAYLYLYSHGEVSLAASQPVLLYAAVAMTLIFPFDIFYLSTRYFLLRTLWRIIFPLQAITFPDFFLADILTSMSKVFSDLERSVCRMVHRQVATIAWFEADSVCGSHSIAIPIVLVLPYIFRFFQCLRQYKDTREKTTLFNALKYSTAVPVIFLSALKYHVFPDKWTNVYRPLWLLSSVLNSLYSFYWDVTRDWDLSCFTRIFKFSKPHSLSHMIYGRKWVYFWVIGSNLILRCTWTYKLSAHLRHNYLTVFTITALEMLRRFQWAFFRVENEWNKMTSKTNIQLSTSEMANEEEKLLHSNGHSMVSYTNILDSRESFYVRVDAYSLNNAIACSRSTTSSLSSNAILLEIYIRDAIGCRLIFRFPYRSNMVLGSKKGWKSIVPLRLKGKSASHFCLFPKAKPANYGPRNTPVYLNVYDLTVMNGYIYWAGLGIFHSGVEVHGVEYAFGAHDYPSSGVFEVEPRQCPGFKFRKSIFVGTTCLDSTQVREFMEREAAKYNGDTYHLIIKNCNHFCKDICYKLTGKRIPKWVNRLAKLGSIFNCVLPEALKITTVEHGHKCQAFDDNEKRRLRNTFSFTIIRVLTFVGIEKVDEWLVQGKVKNGSIRLRLSCLCMIS</sequence>
<dbReference type="PROSITE" id="PS51858">
    <property type="entry name" value="PPPDE"/>
    <property type="match status" value="1"/>
</dbReference>
<dbReference type="InterPro" id="IPR004342">
    <property type="entry name" value="EXS_C"/>
</dbReference>
<dbReference type="GO" id="GO:0008233">
    <property type="term" value="F:peptidase activity"/>
    <property type="evidence" value="ECO:0007669"/>
    <property type="project" value="UniProtKB-KW"/>
</dbReference>
<dbReference type="GO" id="GO:0006508">
    <property type="term" value="P:proteolysis"/>
    <property type="evidence" value="ECO:0007669"/>
    <property type="project" value="UniProtKB-KW"/>
</dbReference>
<dbReference type="Pfam" id="PF05903">
    <property type="entry name" value="Peptidase_C97"/>
    <property type="match status" value="1"/>
</dbReference>
<dbReference type="InterPro" id="IPR008580">
    <property type="entry name" value="PPPDE_dom"/>
</dbReference>
<dbReference type="GO" id="GO:0016020">
    <property type="term" value="C:membrane"/>
    <property type="evidence" value="ECO:0007669"/>
    <property type="project" value="UniProtKB-SubCell"/>
</dbReference>
<proteinExistence type="inferred from homology"/>
<dbReference type="InterPro" id="IPR042266">
    <property type="entry name" value="PPPDE_sf"/>
</dbReference>
<feature type="transmembrane region" description="Helical" evidence="9">
    <location>
        <begin position="108"/>
        <end position="131"/>
    </location>
</feature>
<feature type="transmembrane region" description="Helical" evidence="9">
    <location>
        <begin position="188"/>
        <end position="208"/>
    </location>
</feature>
<dbReference type="PROSITE" id="PS51380">
    <property type="entry name" value="EXS"/>
    <property type="match status" value="1"/>
</dbReference>
<evidence type="ECO:0000256" key="3">
    <source>
        <dbReference type="ARBA" id="ARBA00022670"/>
    </source>
</evidence>
<keyword evidence="7 9" id="KW-0472">Membrane</keyword>
<comment type="similarity">
    <text evidence="2">Belongs to the DeSI family.</text>
</comment>
<evidence type="ECO:0000256" key="9">
    <source>
        <dbReference type="SAM" id="Phobius"/>
    </source>
</evidence>
<dbReference type="Proteomes" id="UP000834106">
    <property type="component" value="Chromosome 1"/>
</dbReference>
<evidence type="ECO:0000259" key="11">
    <source>
        <dbReference type="PROSITE" id="PS51858"/>
    </source>
</evidence>
<keyword evidence="5" id="KW-0378">Hydrolase</keyword>
<evidence type="ECO:0000256" key="2">
    <source>
        <dbReference type="ARBA" id="ARBA00008140"/>
    </source>
</evidence>
<dbReference type="AlphaFoldDB" id="A0AAD2DJA8"/>
<evidence type="ECO:0000313" key="12">
    <source>
        <dbReference type="EMBL" id="CAI9753431.1"/>
    </source>
</evidence>
<feature type="domain" description="PPPDE" evidence="11">
    <location>
        <begin position="578"/>
        <end position="715"/>
    </location>
</feature>
<keyword evidence="4 9" id="KW-0812">Transmembrane</keyword>
<gene>
    <name evidence="12" type="ORF">FPE_LOCUS862</name>
</gene>
<dbReference type="PANTHER" id="PTHR10783">
    <property type="entry name" value="XENOTROPIC AND POLYTROPIC RETROVIRUS RECEPTOR 1-RELATED"/>
    <property type="match status" value="1"/>
</dbReference>
<keyword evidence="3" id="KW-0645">Protease</keyword>
<dbReference type="EMBL" id="OU503036">
    <property type="protein sequence ID" value="CAI9753431.1"/>
    <property type="molecule type" value="Genomic_DNA"/>
</dbReference>
<dbReference type="Pfam" id="PF03124">
    <property type="entry name" value="EXS"/>
    <property type="match status" value="1"/>
</dbReference>
<comment type="subcellular location">
    <subcellularLocation>
        <location evidence="1">Membrane</location>
        <topology evidence="1">Multi-pass membrane protein</topology>
    </subcellularLocation>
</comment>
<feature type="transmembrane region" description="Helical" evidence="9">
    <location>
        <begin position="67"/>
        <end position="88"/>
    </location>
</feature>
<feature type="region of interest" description="Disordered" evidence="8">
    <location>
        <begin position="1"/>
        <end position="21"/>
    </location>
</feature>
<keyword evidence="6 9" id="KW-1133">Transmembrane helix</keyword>
<evidence type="ECO:0008006" key="14">
    <source>
        <dbReference type="Google" id="ProtNLM"/>
    </source>
</evidence>
<evidence type="ECO:0000256" key="1">
    <source>
        <dbReference type="ARBA" id="ARBA00004141"/>
    </source>
</evidence>
<dbReference type="Gene3D" id="3.90.1720.30">
    <property type="entry name" value="PPPDE domains"/>
    <property type="match status" value="1"/>
</dbReference>
<feature type="domain" description="EXS" evidence="10">
    <location>
        <begin position="270"/>
        <end position="469"/>
    </location>
</feature>
<organism evidence="12 13">
    <name type="scientific">Fraxinus pennsylvanica</name>
    <dbReference type="NCBI Taxonomy" id="56036"/>
    <lineage>
        <taxon>Eukaryota</taxon>
        <taxon>Viridiplantae</taxon>
        <taxon>Streptophyta</taxon>
        <taxon>Embryophyta</taxon>
        <taxon>Tracheophyta</taxon>
        <taxon>Spermatophyta</taxon>
        <taxon>Magnoliopsida</taxon>
        <taxon>eudicotyledons</taxon>
        <taxon>Gunneridae</taxon>
        <taxon>Pentapetalae</taxon>
        <taxon>asterids</taxon>
        <taxon>lamiids</taxon>
        <taxon>Lamiales</taxon>
        <taxon>Oleaceae</taxon>
        <taxon>Oleeae</taxon>
        <taxon>Fraxinus</taxon>
    </lineage>
</organism>
<keyword evidence="13" id="KW-1185">Reference proteome</keyword>
<evidence type="ECO:0000256" key="7">
    <source>
        <dbReference type="ARBA" id="ARBA00023136"/>
    </source>
</evidence>
<accession>A0AAD2DJA8</accession>
<evidence type="ECO:0000256" key="4">
    <source>
        <dbReference type="ARBA" id="ARBA00022692"/>
    </source>
</evidence>
<evidence type="ECO:0000256" key="6">
    <source>
        <dbReference type="ARBA" id="ARBA00022989"/>
    </source>
</evidence>
<dbReference type="PANTHER" id="PTHR10783:SF46">
    <property type="entry name" value="PROTEIN ERD1 HOMOLOG 2"/>
    <property type="match status" value="1"/>
</dbReference>
<dbReference type="SMART" id="SM01179">
    <property type="entry name" value="DUF862"/>
    <property type="match status" value="1"/>
</dbReference>
<evidence type="ECO:0000259" key="10">
    <source>
        <dbReference type="PROSITE" id="PS51380"/>
    </source>
</evidence>
<protein>
    <recommendedName>
        <fullName evidence="14">EXS domain-containing protein</fullName>
    </recommendedName>
</protein>
<name>A0AAD2DJA8_9LAMI</name>
<evidence type="ECO:0000256" key="8">
    <source>
        <dbReference type="SAM" id="MobiDB-lite"/>
    </source>
</evidence>
<feature type="transmembrane region" description="Helical" evidence="9">
    <location>
        <begin position="152"/>
        <end position="176"/>
    </location>
</feature>
<evidence type="ECO:0000313" key="13">
    <source>
        <dbReference type="Proteomes" id="UP000834106"/>
    </source>
</evidence>
<dbReference type="GO" id="GO:0005737">
    <property type="term" value="C:cytoplasm"/>
    <property type="evidence" value="ECO:0007669"/>
    <property type="project" value="TreeGrafter"/>
</dbReference>
<evidence type="ECO:0000256" key="5">
    <source>
        <dbReference type="ARBA" id="ARBA00022801"/>
    </source>
</evidence>
<reference evidence="12" key="1">
    <citation type="submission" date="2023-05" db="EMBL/GenBank/DDBJ databases">
        <authorList>
            <person name="Huff M."/>
        </authorList>
    </citation>
    <scope>NUCLEOTIDE SEQUENCE</scope>
</reference>